<gene>
    <name evidence="2" type="ORF">ORQ98_05790</name>
</gene>
<evidence type="ECO:0000256" key="1">
    <source>
        <dbReference type="SAM" id="MobiDB-lite"/>
    </source>
</evidence>
<dbReference type="RefSeq" id="WP_274687838.1">
    <property type="nucleotide sequence ID" value="NZ_JAPMOU010000005.1"/>
</dbReference>
<protein>
    <submittedName>
        <fullName evidence="2">Gas vesicle protein GvpG</fullName>
    </submittedName>
</protein>
<feature type="region of interest" description="Disordered" evidence="1">
    <location>
        <begin position="77"/>
        <end position="108"/>
    </location>
</feature>
<dbReference type="Proteomes" id="UP001528823">
    <property type="component" value="Unassembled WGS sequence"/>
</dbReference>
<dbReference type="Pfam" id="PF05120">
    <property type="entry name" value="GvpG"/>
    <property type="match status" value="1"/>
</dbReference>
<evidence type="ECO:0000313" key="3">
    <source>
        <dbReference type="Proteomes" id="UP001528823"/>
    </source>
</evidence>
<dbReference type="EMBL" id="JAPMOU010000005">
    <property type="protein sequence ID" value="MDE1461475.1"/>
    <property type="molecule type" value="Genomic_DNA"/>
</dbReference>
<organism evidence="2 3">
    <name type="scientific">Spartinivicinus poritis</name>
    <dbReference type="NCBI Taxonomy" id="2994640"/>
    <lineage>
        <taxon>Bacteria</taxon>
        <taxon>Pseudomonadati</taxon>
        <taxon>Pseudomonadota</taxon>
        <taxon>Gammaproteobacteria</taxon>
        <taxon>Oceanospirillales</taxon>
        <taxon>Zooshikellaceae</taxon>
        <taxon>Spartinivicinus</taxon>
    </lineage>
</organism>
<sequence length="108" mass="12651">MFLIDDLLLAPYKGVKWIFKEVYRLTQEELESESEQITQALTELYRKLESGDITEKQFDEEEQVLLDRLDEIEALLNQSDDEDESEFDGELDSDTAITDEQVLVKNEE</sequence>
<reference evidence="2 3" key="1">
    <citation type="submission" date="2022-11" db="EMBL/GenBank/DDBJ databases">
        <title>Spartinivicinus poritis sp. nov., isolated from scleractinian coral Porites lutea.</title>
        <authorList>
            <person name="Zhang G."/>
            <person name="Cai L."/>
            <person name="Wei Q."/>
        </authorList>
    </citation>
    <scope>NUCLEOTIDE SEQUENCE [LARGE SCALE GENOMIC DNA]</scope>
    <source>
        <strain evidence="2 3">A2-2</strain>
    </source>
</reference>
<name>A0ABT5U5K8_9GAMM</name>
<keyword evidence="3" id="KW-1185">Reference proteome</keyword>
<dbReference type="InterPro" id="IPR007804">
    <property type="entry name" value="GvpG"/>
</dbReference>
<accession>A0ABT5U5K8</accession>
<comment type="caution">
    <text evidence="2">The sequence shown here is derived from an EMBL/GenBank/DDBJ whole genome shotgun (WGS) entry which is preliminary data.</text>
</comment>
<feature type="compositionally biased region" description="Acidic residues" evidence="1">
    <location>
        <begin position="79"/>
        <end position="93"/>
    </location>
</feature>
<proteinExistence type="predicted"/>
<evidence type="ECO:0000313" key="2">
    <source>
        <dbReference type="EMBL" id="MDE1461475.1"/>
    </source>
</evidence>